<keyword evidence="3" id="KW-0597">Phosphoprotein</keyword>
<evidence type="ECO:0000256" key="4">
    <source>
        <dbReference type="ARBA" id="ARBA00022679"/>
    </source>
</evidence>
<dbReference type="PROSITE" id="PS50883">
    <property type="entry name" value="EAL"/>
    <property type="match status" value="1"/>
</dbReference>
<evidence type="ECO:0000313" key="15">
    <source>
        <dbReference type="EMBL" id="TDK64271.1"/>
    </source>
</evidence>
<comment type="catalytic activity">
    <reaction evidence="1">
        <text>ATP + protein L-histidine = ADP + protein N-phospho-L-histidine.</text>
        <dbReference type="EC" id="2.7.13.3"/>
    </reaction>
</comment>
<accession>A0A4R5VYB8</accession>
<dbReference type="CDD" id="cd00075">
    <property type="entry name" value="HATPase"/>
    <property type="match status" value="1"/>
</dbReference>
<feature type="domain" description="EAL" evidence="12">
    <location>
        <begin position="309"/>
        <end position="561"/>
    </location>
</feature>
<dbReference type="InterPro" id="IPR005467">
    <property type="entry name" value="His_kinase_dom"/>
</dbReference>
<keyword evidence="8" id="KW-0902">Two-component regulatory system</keyword>
<dbReference type="SUPFAM" id="SSF55073">
    <property type="entry name" value="Nucleotide cyclase"/>
    <property type="match status" value="1"/>
</dbReference>
<dbReference type="InterPro" id="IPR003661">
    <property type="entry name" value="HisK_dim/P_dom"/>
</dbReference>
<evidence type="ECO:0000256" key="3">
    <source>
        <dbReference type="ARBA" id="ARBA00022553"/>
    </source>
</evidence>
<feature type="domain" description="GGDEF" evidence="13">
    <location>
        <begin position="168"/>
        <end position="300"/>
    </location>
</feature>
<dbReference type="PRINTS" id="PR00344">
    <property type="entry name" value="BCTRLSENSOR"/>
</dbReference>
<dbReference type="Gene3D" id="3.30.70.270">
    <property type="match status" value="1"/>
</dbReference>
<evidence type="ECO:0000313" key="14">
    <source>
        <dbReference type="EMBL" id="MDQ6600647.1"/>
    </source>
</evidence>
<dbReference type="InterPro" id="IPR013655">
    <property type="entry name" value="PAS_fold_3"/>
</dbReference>
<dbReference type="CDD" id="cd00130">
    <property type="entry name" value="PAS"/>
    <property type="match status" value="2"/>
</dbReference>
<dbReference type="InterPro" id="IPR003594">
    <property type="entry name" value="HATPase_dom"/>
</dbReference>
<dbReference type="EC" id="2.7.13.3" evidence="2"/>
<evidence type="ECO:0000256" key="2">
    <source>
        <dbReference type="ARBA" id="ARBA00012438"/>
    </source>
</evidence>
<feature type="domain" description="PAS" evidence="10">
    <location>
        <begin position="709"/>
        <end position="779"/>
    </location>
</feature>
<keyword evidence="17" id="KW-1185">Reference proteome</keyword>
<dbReference type="SUPFAM" id="SSF141868">
    <property type="entry name" value="EAL domain-like"/>
    <property type="match status" value="1"/>
</dbReference>
<evidence type="ECO:0000259" key="11">
    <source>
        <dbReference type="PROSITE" id="PS50113"/>
    </source>
</evidence>
<keyword evidence="6" id="KW-0418">Kinase</keyword>
<dbReference type="EMBL" id="SMYO01000002">
    <property type="protein sequence ID" value="TDK64271.1"/>
    <property type="molecule type" value="Genomic_DNA"/>
</dbReference>
<dbReference type="Proteomes" id="UP001178888">
    <property type="component" value="Unassembled WGS sequence"/>
</dbReference>
<dbReference type="SMART" id="SM00267">
    <property type="entry name" value="GGDEF"/>
    <property type="match status" value="1"/>
</dbReference>
<organism evidence="15 16">
    <name type="scientific">Bacillus salipaludis</name>
    <dbReference type="NCBI Taxonomy" id="2547811"/>
    <lineage>
        <taxon>Bacteria</taxon>
        <taxon>Bacillati</taxon>
        <taxon>Bacillota</taxon>
        <taxon>Bacilli</taxon>
        <taxon>Bacillales</taxon>
        <taxon>Bacillaceae</taxon>
        <taxon>Bacillus</taxon>
    </lineage>
</organism>
<dbReference type="InterPro" id="IPR035919">
    <property type="entry name" value="EAL_sf"/>
</dbReference>
<dbReference type="InterPro" id="IPR052155">
    <property type="entry name" value="Biofilm_reg_signaling"/>
</dbReference>
<dbReference type="SUPFAM" id="SSF47384">
    <property type="entry name" value="Homodimeric domain of signal transducing histidine kinase"/>
    <property type="match status" value="1"/>
</dbReference>
<feature type="domain" description="Histidine kinase" evidence="9">
    <location>
        <begin position="847"/>
        <end position="1053"/>
    </location>
</feature>
<dbReference type="SMART" id="SM00052">
    <property type="entry name" value="EAL"/>
    <property type="match status" value="1"/>
</dbReference>
<dbReference type="InterPro" id="IPR000014">
    <property type="entry name" value="PAS"/>
</dbReference>
<dbReference type="CDD" id="cd01948">
    <property type="entry name" value="EAL"/>
    <property type="match status" value="1"/>
</dbReference>
<gene>
    <name evidence="15" type="ORF">E2K98_05315</name>
    <name evidence="14" type="ORF">RCG21_30940</name>
</gene>
<dbReference type="PROSITE" id="PS50113">
    <property type="entry name" value="PAC"/>
    <property type="match status" value="2"/>
</dbReference>
<dbReference type="Pfam" id="PF00563">
    <property type="entry name" value="EAL"/>
    <property type="match status" value="1"/>
</dbReference>
<dbReference type="InterPro" id="IPR043128">
    <property type="entry name" value="Rev_trsase/Diguanyl_cyclase"/>
</dbReference>
<dbReference type="SMART" id="SM00086">
    <property type="entry name" value="PAC"/>
    <property type="match status" value="3"/>
</dbReference>
<evidence type="ECO:0000256" key="6">
    <source>
        <dbReference type="ARBA" id="ARBA00022777"/>
    </source>
</evidence>
<dbReference type="InterPro" id="IPR036890">
    <property type="entry name" value="HATPase_C_sf"/>
</dbReference>
<evidence type="ECO:0000259" key="13">
    <source>
        <dbReference type="PROSITE" id="PS50887"/>
    </source>
</evidence>
<evidence type="ECO:0000259" key="12">
    <source>
        <dbReference type="PROSITE" id="PS50883"/>
    </source>
</evidence>
<evidence type="ECO:0000313" key="17">
    <source>
        <dbReference type="Proteomes" id="UP001178888"/>
    </source>
</evidence>
<dbReference type="Pfam" id="PF08447">
    <property type="entry name" value="PAS_3"/>
    <property type="match status" value="1"/>
</dbReference>
<dbReference type="GO" id="GO:0000155">
    <property type="term" value="F:phosphorelay sensor kinase activity"/>
    <property type="evidence" value="ECO:0007669"/>
    <property type="project" value="InterPro"/>
</dbReference>
<dbReference type="SMART" id="SM00091">
    <property type="entry name" value="PAS"/>
    <property type="match status" value="2"/>
</dbReference>
<dbReference type="PANTHER" id="PTHR44757">
    <property type="entry name" value="DIGUANYLATE CYCLASE DGCP"/>
    <property type="match status" value="1"/>
</dbReference>
<dbReference type="InterPro" id="IPR000160">
    <property type="entry name" value="GGDEF_dom"/>
</dbReference>
<feature type="domain" description="PAC" evidence="11">
    <location>
        <begin position="85"/>
        <end position="136"/>
    </location>
</feature>
<dbReference type="Pfam" id="PF02518">
    <property type="entry name" value="HATPase_c"/>
    <property type="match status" value="1"/>
</dbReference>
<dbReference type="Gene3D" id="1.10.287.130">
    <property type="match status" value="1"/>
</dbReference>
<dbReference type="Pfam" id="PF00990">
    <property type="entry name" value="GGDEF"/>
    <property type="match status" value="1"/>
</dbReference>
<dbReference type="EMBL" id="JAVGVR010000001">
    <property type="protein sequence ID" value="MDQ6600647.1"/>
    <property type="molecule type" value="Genomic_DNA"/>
</dbReference>
<dbReference type="PROSITE" id="PS50112">
    <property type="entry name" value="PAS"/>
    <property type="match status" value="2"/>
</dbReference>
<dbReference type="Pfam" id="PF08448">
    <property type="entry name" value="PAS_4"/>
    <property type="match status" value="1"/>
</dbReference>
<dbReference type="SMART" id="SM00388">
    <property type="entry name" value="HisKA"/>
    <property type="match status" value="1"/>
</dbReference>
<dbReference type="GO" id="GO:0005524">
    <property type="term" value="F:ATP binding"/>
    <property type="evidence" value="ECO:0007669"/>
    <property type="project" value="UniProtKB-KW"/>
</dbReference>
<sequence length="1054" mass="120017">MAKDMIEQLELYNQHYQSLFQHNASMVFSLDVDGTFSHYNSVCEKLTGFRKEELLRPMKIRDLIVLKQREQALHHFDRCIKGEPQNFRTTILHKNGSKIHLQVTFVPIIVEGQINGVFGIAQDITNQVEIEKNYKHMAYHDYLTGLPNLNKLNSTLSNELILAAEKKQNIAVLFMDLDRFKMINDTLGHHTGDQLLKAVAARVKSTVEDKDIVFRQGGDEFIVLLYNADRDVAAKVSKRILDALASPFKIQNYDIFTSPSIGISLFPEDGESVESLINHADFAMYQAKKDGKHNFKFYSMNSRETDINPLKLEMYLHKAIQQEELLLHYQPKISLKTGKIVGVEALIRWNHPELGMVAPNTFIPVAEETGLIIPIGEWALYTACKQNKEWQQKGFVTTVSVNLSAKQFTQSNLEETVAKILLQTKLEPNYLELEITESMTANIERTINTLHKLKKLGVHISIDDFGTGFSSLNYLQKFPVNTLKIDQSFVRSLQNNPNDETIVKTIISMAHNLNLSVVAEGIETKEQLIFLQQHLCDEGQGFLFTKPLSAQELEGSLIEIEKVVKDSGISQDINERKWSEELVRQAKKELNETIRLQQGMIFKFKKINGHFIHTLCDGELLYRLGLMPNLVVGKQLIEFFPEEIAKEKEPYYERAWNGEERVTYETEVNGVSYLAVLSPIKRGGEVMEVIASCIDITDRKNTERALLESEKNYRLIAENMSDLLILFDLNGNGIYASPSHATVLGYSPEFFEDNNTLHLIHPEDSLMIQRQFDEVIKTQSISKAEARLLHANGEWRLFELTGTPVMVENGVVEHIMVVGKDITEKRKAEELLWNSEKLSLVGELAAGVAHEIRNPLTSIKGFIQLFQQGPLKEEYYNVILSEFNRIEDIIKEFLSLAKPQEIQLKQVNISALLKEVETLLESEAHLKGIQFFIEMEPKLPSIMCDANQIKQVLLNLCKNSIEALDFNRRGMITITVRIENGENLLIQVRDNGVGISEERIKRLGEPFYSNKEKGTGLGLMLCMRIIRQHKGTLTFESIENLGTTVNIRVPLSLG</sequence>
<reference evidence="14" key="2">
    <citation type="submission" date="2023-08" db="EMBL/GenBank/DDBJ databases">
        <title>Nitrogen cycling bacteria in agricultural field soils.</title>
        <authorList>
            <person name="Jang J."/>
        </authorList>
    </citation>
    <scope>NUCLEOTIDE SEQUENCE</scope>
    <source>
        <strain evidence="14">PS3-36</strain>
    </source>
</reference>
<dbReference type="GO" id="GO:0006355">
    <property type="term" value="P:regulation of DNA-templated transcription"/>
    <property type="evidence" value="ECO:0007669"/>
    <property type="project" value="InterPro"/>
</dbReference>
<dbReference type="InterPro" id="IPR000700">
    <property type="entry name" value="PAS-assoc_C"/>
</dbReference>
<dbReference type="FunFam" id="3.20.20.450:FF:000001">
    <property type="entry name" value="Cyclic di-GMP phosphodiesterase yahA"/>
    <property type="match status" value="1"/>
</dbReference>
<dbReference type="Gene3D" id="3.30.450.20">
    <property type="entry name" value="PAS domain"/>
    <property type="match status" value="3"/>
</dbReference>
<dbReference type="InterPro" id="IPR036097">
    <property type="entry name" value="HisK_dim/P_sf"/>
</dbReference>
<dbReference type="CDD" id="cd00082">
    <property type="entry name" value="HisKA"/>
    <property type="match status" value="1"/>
</dbReference>
<dbReference type="SUPFAM" id="SSF55874">
    <property type="entry name" value="ATPase domain of HSP90 chaperone/DNA topoisomerase II/histidine kinase"/>
    <property type="match status" value="1"/>
</dbReference>
<dbReference type="PANTHER" id="PTHR44757:SF2">
    <property type="entry name" value="BIOFILM ARCHITECTURE MAINTENANCE PROTEIN MBAA"/>
    <property type="match status" value="1"/>
</dbReference>
<evidence type="ECO:0000313" key="16">
    <source>
        <dbReference type="Proteomes" id="UP000295132"/>
    </source>
</evidence>
<dbReference type="RefSeq" id="WP_133333205.1">
    <property type="nucleotide sequence ID" value="NZ_JAVGVR010000001.1"/>
</dbReference>
<keyword evidence="5" id="KW-0547">Nucleotide-binding</keyword>
<dbReference type="Pfam" id="PF00989">
    <property type="entry name" value="PAS"/>
    <property type="match status" value="1"/>
</dbReference>
<evidence type="ECO:0000256" key="5">
    <source>
        <dbReference type="ARBA" id="ARBA00022741"/>
    </source>
</evidence>
<dbReference type="NCBIfam" id="TIGR00254">
    <property type="entry name" value="GGDEF"/>
    <property type="match status" value="1"/>
</dbReference>
<evidence type="ECO:0000259" key="10">
    <source>
        <dbReference type="PROSITE" id="PS50112"/>
    </source>
</evidence>
<dbReference type="InterPro" id="IPR029787">
    <property type="entry name" value="Nucleotide_cyclase"/>
</dbReference>
<keyword evidence="4" id="KW-0808">Transferase</keyword>
<evidence type="ECO:0000256" key="7">
    <source>
        <dbReference type="ARBA" id="ARBA00022840"/>
    </source>
</evidence>
<protein>
    <recommendedName>
        <fullName evidence="2">histidine kinase</fullName>
        <ecNumber evidence="2">2.7.13.3</ecNumber>
    </recommendedName>
</protein>
<dbReference type="InterPro" id="IPR013767">
    <property type="entry name" value="PAS_fold"/>
</dbReference>
<dbReference type="SMART" id="SM00387">
    <property type="entry name" value="HATPase_c"/>
    <property type="match status" value="1"/>
</dbReference>
<dbReference type="Gene3D" id="3.20.20.450">
    <property type="entry name" value="EAL domain"/>
    <property type="match status" value="1"/>
</dbReference>
<dbReference type="InterPro" id="IPR013656">
    <property type="entry name" value="PAS_4"/>
</dbReference>
<dbReference type="InterPro" id="IPR001633">
    <property type="entry name" value="EAL_dom"/>
</dbReference>
<dbReference type="FunFam" id="3.30.70.270:FF:000001">
    <property type="entry name" value="Diguanylate cyclase domain protein"/>
    <property type="match status" value="1"/>
</dbReference>
<name>A0A4R5VYB8_9BACI</name>
<dbReference type="PROSITE" id="PS50109">
    <property type="entry name" value="HIS_KIN"/>
    <property type="match status" value="1"/>
</dbReference>
<reference evidence="15 16" key="1">
    <citation type="submission" date="2019-03" db="EMBL/GenBank/DDBJ databases">
        <title>Bacillus niacini sp. nov. a Nicotinate-Metabolizing Mesophile Isolated from Soil.</title>
        <authorList>
            <person name="Zhang G."/>
        </authorList>
    </citation>
    <scope>NUCLEOTIDE SEQUENCE [LARGE SCALE GENOMIC DNA]</scope>
    <source>
        <strain evidence="15 16">WN066</strain>
    </source>
</reference>
<dbReference type="InterPro" id="IPR035965">
    <property type="entry name" value="PAS-like_dom_sf"/>
</dbReference>
<dbReference type="Gene3D" id="3.30.565.10">
    <property type="entry name" value="Histidine kinase-like ATPase, C-terminal domain"/>
    <property type="match status" value="1"/>
</dbReference>
<feature type="domain" description="PAS" evidence="10">
    <location>
        <begin position="12"/>
        <end position="83"/>
    </location>
</feature>
<feature type="domain" description="PAC" evidence="11">
    <location>
        <begin position="782"/>
        <end position="834"/>
    </location>
</feature>
<keyword evidence="7" id="KW-0067">ATP-binding</keyword>
<dbReference type="CDD" id="cd01949">
    <property type="entry name" value="GGDEF"/>
    <property type="match status" value="1"/>
</dbReference>
<dbReference type="InterPro" id="IPR001610">
    <property type="entry name" value="PAC"/>
</dbReference>
<evidence type="ECO:0000256" key="8">
    <source>
        <dbReference type="ARBA" id="ARBA00023012"/>
    </source>
</evidence>
<evidence type="ECO:0000256" key="1">
    <source>
        <dbReference type="ARBA" id="ARBA00000085"/>
    </source>
</evidence>
<dbReference type="Pfam" id="PF00512">
    <property type="entry name" value="HisKA"/>
    <property type="match status" value="1"/>
</dbReference>
<dbReference type="InterPro" id="IPR004358">
    <property type="entry name" value="Sig_transdc_His_kin-like_C"/>
</dbReference>
<evidence type="ECO:0000259" key="9">
    <source>
        <dbReference type="PROSITE" id="PS50109"/>
    </source>
</evidence>
<dbReference type="SUPFAM" id="SSF55785">
    <property type="entry name" value="PYP-like sensor domain (PAS domain)"/>
    <property type="match status" value="3"/>
</dbReference>
<dbReference type="PROSITE" id="PS50887">
    <property type="entry name" value="GGDEF"/>
    <property type="match status" value="1"/>
</dbReference>
<proteinExistence type="predicted"/>
<comment type="caution">
    <text evidence="15">The sequence shown here is derived from an EMBL/GenBank/DDBJ whole genome shotgun (WGS) entry which is preliminary data.</text>
</comment>
<dbReference type="NCBIfam" id="TIGR00229">
    <property type="entry name" value="sensory_box"/>
    <property type="match status" value="3"/>
</dbReference>
<dbReference type="AlphaFoldDB" id="A0A4R5VYB8"/>
<dbReference type="Proteomes" id="UP000295132">
    <property type="component" value="Unassembled WGS sequence"/>
</dbReference>